<reference evidence="2" key="1">
    <citation type="submission" date="2021-01" db="EMBL/GenBank/DDBJ databases">
        <authorList>
            <person name="Corre E."/>
            <person name="Pelletier E."/>
            <person name="Niang G."/>
            <person name="Scheremetjew M."/>
            <person name="Finn R."/>
            <person name="Kale V."/>
            <person name="Holt S."/>
            <person name="Cochrane G."/>
            <person name="Meng A."/>
            <person name="Brown T."/>
            <person name="Cohen L."/>
        </authorList>
    </citation>
    <scope>NUCLEOTIDE SEQUENCE</scope>
    <source>
        <strain evidence="2">Clade-D-RCC2572</strain>
    </source>
</reference>
<accession>A0A6U0ERA7</accession>
<name>A0A6U0ERA7_9CHLO</name>
<proteinExistence type="predicted"/>
<feature type="region of interest" description="Disordered" evidence="1">
    <location>
        <begin position="1"/>
        <end position="31"/>
    </location>
</feature>
<sequence length="372" mass="41072">MSKRAQFTIDDDDVNRATSMAHTDEDLEGDDKTRLLDRFGGDEPPEHAVGAYEQRANVEVGPGVDADESDLVDDIFDNSDEAKANANSTNVFCRCNLASSILLIASMSLLTYTMVNPSTRDAVTKFALTSPSERHKFDNVKIDPKTGRPTVELMDAEDEAMEEIARPGDWYRLESLKGSESPSKTHNQWDLSGLMMYGDVDCTQELSAASFELASESATHAWQKRAEKGWGYLSGKEGVFIHEPLIGGSRVSTHLEEVPQCLKISTCYPEKKSNKKRNGSGRRLSQSSEEAEAMVAEEQAQNICDDTHFPSTLSLYRYVKNSEEWVRASTFTGTGVSDDVVSVNGVERPVRTFKFKNGELSALGTALFPQTP</sequence>
<organism evidence="2">
    <name type="scientific">Ostreococcus mediterraneus</name>
    <dbReference type="NCBI Taxonomy" id="1486918"/>
    <lineage>
        <taxon>Eukaryota</taxon>
        <taxon>Viridiplantae</taxon>
        <taxon>Chlorophyta</taxon>
        <taxon>Mamiellophyceae</taxon>
        <taxon>Mamiellales</taxon>
        <taxon>Bathycoccaceae</taxon>
        <taxon>Ostreococcus</taxon>
    </lineage>
</organism>
<gene>
    <name evidence="2" type="ORF">OMED0929_LOCUS3029</name>
</gene>
<evidence type="ECO:0000313" key="2">
    <source>
        <dbReference type="EMBL" id="CAD8580873.1"/>
    </source>
</evidence>
<evidence type="ECO:0000256" key="1">
    <source>
        <dbReference type="SAM" id="MobiDB-lite"/>
    </source>
</evidence>
<dbReference type="EMBL" id="HBEW01003640">
    <property type="protein sequence ID" value="CAD8580873.1"/>
    <property type="molecule type" value="Transcribed_RNA"/>
</dbReference>
<dbReference type="AlphaFoldDB" id="A0A6U0ERA7"/>
<protein>
    <submittedName>
        <fullName evidence="2">Uncharacterized protein</fullName>
    </submittedName>
</protein>